<evidence type="ECO:0000256" key="6">
    <source>
        <dbReference type="ARBA" id="ARBA00023136"/>
    </source>
</evidence>
<keyword evidence="4" id="KW-1134">Transmembrane beta strand</keyword>
<evidence type="ECO:0000256" key="3">
    <source>
        <dbReference type="ARBA" id="ARBA00022448"/>
    </source>
</evidence>
<dbReference type="InterPro" id="IPR051906">
    <property type="entry name" value="TolC-like"/>
</dbReference>
<proteinExistence type="inferred from homology"/>
<evidence type="ECO:0000313" key="10">
    <source>
        <dbReference type="Proteomes" id="UP001319827"/>
    </source>
</evidence>
<feature type="region of interest" description="Disordered" evidence="8">
    <location>
        <begin position="1"/>
        <end position="20"/>
    </location>
</feature>
<comment type="similarity">
    <text evidence="2">Belongs to the outer membrane factor (OMF) (TC 1.B.17) family.</text>
</comment>
<evidence type="ECO:0000256" key="4">
    <source>
        <dbReference type="ARBA" id="ARBA00022452"/>
    </source>
</evidence>
<dbReference type="RefSeq" id="WP_221251683.1">
    <property type="nucleotide sequence ID" value="NZ_AP024355.1"/>
</dbReference>
<feature type="region of interest" description="Disordered" evidence="8">
    <location>
        <begin position="26"/>
        <end position="59"/>
    </location>
</feature>
<keyword evidence="7" id="KW-0998">Cell outer membrane</keyword>
<evidence type="ECO:0000256" key="8">
    <source>
        <dbReference type="SAM" id="MobiDB-lite"/>
    </source>
</evidence>
<name>A0ABM8HQV0_9BACT</name>
<dbReference type="InterPro" id="IPR003423">
    <property type="entry name" value="OMP_efflux"/>
</dbReference>
<keyword evidence="6" id="KW-0472">Membrane</keyword>
<dbReference type="PANTHER" id="PTHR30026">
    <property type="entry name" value="OUTER MEMBRANE PROTEIN TOLC"/>
    <property type="match status" value="1"/>
</dbReference>
<accession>A0ABM8HQV0</accession>
<protein>
    <submittedName>
        <fullName evidence="9">RND transporter</fullName>
    </submittedName>
</protein>
<dbReference type="Gene3D" id="1.20.1600.10">
    <property type="entry name" value="Outer membrane efflux proteins (OEP)"/>
    <property type="match status" value="1"/>
</dbReference>
<dbReference type="EMBL" id="AP024355">
    <property type="protein sequence ID" value="BCR04255.1"/>
    <property type="molecule type" value="Genomic_DNA"/>
</dbReference>
<evidence type="ECO:0000313" key="9">
    <source>
        <dbReference type="EMBL" id="BCR04255.1"/>
    </source>
</evidence>
<evidence type="ECO:0000256" key="5">
    <source>
        <dbReference type="ARBA" id="ARBA00022692"/>
    </source>
</evidence>
<evidence type="ECO:0000256" key="2">
    <source>
        <dbReference type="ARBA" id="ARBA00007613"/>
    </source>
</evidence>
<sequence length="536" mass="59842">MGVLSEQPAPAGKETPPYHKALAWNLPEGTTAAPSEGAAVAPTLRDPAEKPGETTGRIPAGKLTLADFVRLVMTNNQQIQAQKAQWGIQKAEMEKARGIFEPRLVSSLQLEDRSQRNTAEESASRQFTLTYEERNWDFSAAVQGLLPTGGQIQLGYDYRRLSNTLTRTLTDEEREYQMFLGITLTQPLLKNAGIAVTMSGIRVAEAESQVAFQEYRQELMRIVGETAARYWNFYQAQEKLRMREESLRVAEQILQDSEERFRIGKMARTEVLEAKAGVISRLALRSEARQEHLEAVNRLRTLVSMAGERGTAPLEAGDSPKAETSVPDLQAMRQRAFRLRPEYLAAQKKIERAGLKVAYARNQRWPELDLKASFGLNGLDFSRGDSWEQIEDSRFDDWSIGLELNLPLLGNRAGASELEKANLEKKRALLMLKAIEVELTNGIDTAVHNVQSAAEQVDYAGDVVEIHKQLLDAEIARLEAGKSNSRLVLEKEENYRKAQEASLKNLVNLQKALVSLEVAGGMSLVNHGVELMEVEL</sequence>
<organism evidence="9 10">
    <name type="scientific">Desulfuromonas versatilis</name>
    <dbReference type="NCBI Taxonomy" id="2802975"/>
    <lineage>
        <taxon>Bacteria</taxon>
        <taxon>Pseudomonadati</taxon>
        <taxon>Thermodesulfobacteriota</taxon>
        <taxon>Desulfuromonadia</taxon>
        <taxon>Desulfuromonadales</taxon>
        <taxon>Desulfuromonadaceae</taxon>
        <taxon>Desulfuromonas</taxon>
    </lineage>
</organism>
<dbReference type="Proteomes" id="UP001319827">
    <property type="component" value="Chromosome"/>
</dbReference>
<reference evidence="9 10" key="1">
    <citation type="journal article" date="2016" name="C (Basel)">
        <title>Selective Growth of and Electricity Production by Marine Exoelectrogenic Bacteria in Self-Aggregated Hydrogel of Microbially Reduced Graphene Oxide.</title>
        <authorList>
            <person name="Yoshida N."/>
            <person name="Goto Y."/>
            <person name="Miyata Y."/>
        </authorList>
    </citation>
    <scope>NUCLEOTIDE SEQUENCE [LARGE SCALE GENOMIC DNA]</scope>
    <source>
        <strain evidence="9 10">NIT-T3</strain>
    </source>
</reference>
<keyword evidence="10" id="KW-1185">Reference proteome</keyword>
<evidence type="ECO:0000256" key="1">
    <source>
        <dbReference type="ARBA" id="ARBA00004442"/>
    </source>
</evidence>
<reference evidence="9 10" key="2">
    <citation type="journal article" date="2021" name="Int. J. Syst. Evol. Microbiol.">
        <title>Isolation and Polyphasic Characterization of Desulfuromonas versatilis sp. Nov., an Electrogenic Bacteria Capable of Versatile Metabolism Isolated from a Graphene Oxide-Reducing Enrichment Culture.</title>
        <authorList>
            <person name="Xie L."/>
            <person name="Yoshida N."/>
            <person name="Ishii S."/>
            <person name="Meng L."/>
        </authorList>
    </citation>
    <scope>NUCLEOTIDE SEQUENCE [LARGE SCALE GENOMIC DNA]</scope>
    <source>
        <strain evidence="9 10">NIT-T3</strain>
    </source>
</reference>
<comment type="subcellular location">
    <subcellularLocation>
        <location evidence="1">Cell outer membrane</location>
    </subcellularLocation>
</comment>
<dbReference type="PANTHER" id="PTHR30026:SF23">
    <property type="entry name" value="TO APRF-PUTATIVE OUTER MEMBRANE EFFLUX PROTEIN OR SECRETED ALKALINE PHOSPHATASE-RELATED"/>
    <property type="match status" value="1"/>
</dbReference>
<dbReference type="Pfam" id="PF02321">
    <property type="entry name" value="OEP"/>
    <property type="match status" value="2"/>
</dbReference>
<evidence type="ECO:0000256" key="7">
    <source>
        <dbReference type="ARBA" id="ARBA00023237"/>
    </source>
</evidence>
<keyword evidence="5" id="KW-0812">Transmembrane</keyword>
<dbReference type="SUPFAM" id="SSF56954">
    <property type="entry name" value="Outer membrane efflux proteins (OEP)"/>
    <property type="match status" value="1"/>
</dbReference>
<keyword evidence="3" id="KW-0813">Transport</keyword>
<gene>
    <name evidence="9" type="ORF">DESUT3_13240</name>
</gene>